<gene>
    <name evidence="4" type="ORF">P0Y56_03915</name>
</gene>
<dbReference type="InterPro" id="IPR011992">
    <property type="entry name" value="EF-hand-dom_pair"/>
</dbReference>
<protein>
    <submittedName>
        <fullName evidence="4">EF-hand domain-containing protein</fullName>
    </submittedName>
</protein>
<dbReference type="Proteomes" id="UP001218362">
    <property type="component" value="Chromosome"/>
</dbReference>
<dbReference type="PROSITE" id="PS00018">
    <property type="entry name" value="EF_HAND_1"/>
    <property type="match status" value="3"/>
</dbReference>
<proteinExistence type="predicted"/>
<feature type="signal peptide" evidence="2">
    <location>
        <begin position="1"/>
        <end position="19"/>
    </location>
</feature>
<dbReference type="GO" id="GO:0005509">
    <property type="term" value="F:calcium ion binding"/>
    <property type="evidence" value="ECO:0007669"/>
    <property type="project" value="InterPro"/>
</dbReference>
<dbReference type="Gene3D" id="1.10.238.10">
    <property type="entry name" value="EF-hand"/>
    <property type="match status" value="2"/>
</dbReference>
<reference evidence="4" key="1">
    <citation type="submission" date="2023-03" db="EMBL/GenBank/DDBJ databases">
        <title>Andean soil-derived lignocellulolytic bacterial consortium as a source of novel taxa and putative plastic-active enzymes.</title>
        <authorList>
            <person name="Diaz-Garcia L."/>
            <person name="Chuvochina M."/>
            <person name="Feuerriegel G."/>
            <person name="Bunk B."/>
            <person name="Sproer C."/>
            <person name="Streit W.R."/>
            <person name="Rodriguez L.M."/>
            <person name="Overmann J."/>
            <person name="Jimenez D.J."/>
        </authorList>
    </citation>
    <scope>NUCLEOTIDE SEQUENCE</scope>
    <source>
        <strain evidence="4">MAG 26</strain>
    </source>
</reference>
<sequence>MRPVALYLGIALLAGSAAAQGQGIEYGADASRIGGPVNPETGITPPRKDGTARAVSRKGIDDTVERMFKAADSNRDGTVTLAEFNSEVDARKNKIIAERFARIDTDHNQSLSMAEFAAWQRSIGAVALSDRLDTPQTEMIAESLPVEYGRKDDVDFMSAVLEPLNATMIVSANTDYDAGTSLAELLEYEHGRFDKADLNHDGFVTWDEIDKLRKGK</sequence>
<evidence type="ECO:0000256" key="2">
    <source>
        <dbReference type="SAM" id="SignalP"/>
    </source>
</evidence>
<dbReference type="EMBL" id="CP119316">
    <property type="protein sequence ID" value="WEK47445.1"/>
    <property type="molecule type" value="Genomic_DNA"/>
</dbReference>
<evidence type="ECO:0000313" key="4">
    <source>
        <dbReference type="EMBL" id="WEK47445.1"/>
    </source>
</evidence>
<evidence type="ECO:0000256" key="1">
    <source>
        <dbReference type="SAM" id="MobiDB-lite"/>
    </source>
</evidence>
<dbReference type="InterPro" id="IPR018247">
    <property type="entry name" value="EF_Hand_1_Ca_BS"/>
</dbReference>
<organism evidence="4 5">
    <name type="scientific">Candidatus Andeanibacterium colombiense</name>
    <dbReference type="NCBI Taxonomy" id="3121345"/>
    <lineage>
        <taxon>Bacteria</taxon>
        <taxon>Pseudomonadati</taxon>
        <taxon>Pseudomonadota</taxon>
        <taxon>Alphaproteobacteria</taxon>
        <taxon>Sphingomonadales</taxon>
        <taxon>Sphingomonadaceae</taxon>
        <taxon>Candidatus Andeanibacterium</taxon>
    </lineage>
</organism>
<evidence type="ECO:0000259" key="3">
    <source>
        <dbReference type="PROSITE" id="PS50222"/>
    </source>
</evidence>
<feature type="region of interest" description="Disordered" evidence="1">
    <location>
        <begin position="36"/>
        <end position="56"/>
    </location>
</feature>
<feature type="domain" description="EF-hand" evidence="3">
    <location>
        <begin position="59"/>
        <end position="94"/>
    </location>
</feature>
<dbReference type="SMART" id="SM00054">
    <property type="entry name" value="EFh"/>
    <property type="match status" value="2"/>
</dbReference>
<accession>A0AAJ5X473</accession>
<feature type="domain" description="EF-hand" evidence="3">
    <location>
        <begin position="193"/>
        <end position="216"/>
    </location>
</feature>
<dbReference type="PROSITE" id="PS50222">
    <property type="entry name" value="EF_HAND_2"/>
    <property type="match status" value="2"/>
</dbReference>
<dbReference type="KEGG" id="acob:P0Y56_03915"/>
<feature type="chain" id="PRO_5042568384" evidence="2">
    <location>
        <begin position="20"/>
        <end position="216"/>
    </location>
</feature>
<dbReference type="InterPro" id="IPR002048">
    <property type="entry name" value="EF_hand_dom"/>
</dbReference>
<dbReference type="SUPFAM" id="SSF47473">
    <property type="entry name" value="EF-hand"/>
    <property type="match status" value="1"/>
</dbReference>
<keyword evidence="2" id="KW-0732">Signal</keyword>
<dbReference type="Pfam" id="PF13202">
    <property type="entry name" value="EF-hand_5"/>
    <property type="match status" value="2"/>
</dbReference>
<evidence type="ECO:0000313" key="5">
    <source>
        <dbReference type="Proteomes" id="UP001218362"/>
    </source>
</evidence>
<name>A0AAJ5X473_9SPHN</name>
<dbReference type="AlphaFoldDB" id="A0AAJ5X473"/>